<sequence>MKLNPKQLAASAALLGVLACAAALPASAAGPVTTPLALTLPKVSFPWDKVTAESIETGSYDAAPLAGTAQQLSPVTTPANAASKNGVTYVSDNPNVVSVDSEGVAQAVGLGTANITATCGGVSCTYTITPQPDASMIATEMDITLASSTIAVGETTSLSLAVLPTSAANYINVSLSSSNEKVATVNNFGKVTGVAPGKATITATDGNVSCTATVTVVAANTSTVSSQSISLNTNYVVLKPGSSKTITGKVSPASASQSLTFKSQDKSIATVSGSGVITGVATGATSVVVSNGTASTSVTVIVNRTASTSGSSSDTSGEGTEDNVTTDATVAAIQNAAGEEVSLYQSDVPAITGEILSALRTTGRSLIVLGEDYTLRIDGASIKSTQSGFSTALTFAPDENGLSFQLGESGALPCVVQITLTGENAAYSRLYLHNTASEKWQFLNSYKDGTITADTAGSYLLTNQNLRFTNINWTFFIAAGALTVVCLIVYIAVKKRYWFW</sequence>
<feature type="domain" description="BIG2" evidence="3">
    <location>
        <begin position="225"/>
        <end position="299"/>
    </location>
</feature>
<keyword evidence="1" id="KW-1133">Transmembrane helix</keyword>
<dbReference type="EMBL" id="CP023819">
    <property type="protein sequence ID" value="ATL89366.1"/>
    <property type="molecule type" value="Genomic_DNA"/>
</dbReference>
<evidence type="ECO:0000259" key="3">
    <source>
        <dbReference type="SMART" id="SM00635"/>
    </source>
</evidence>
<dbReference type="InterPro" id="IPR003343">
    <property type="entry name" value="Big_2"/>
</dbReference>
<evidence type="ECO:0000256" key="2">
    <source>
        <dbReference type="SAM" id="SignalP"/>
    </source>
</evidence>
<dbReference type="Pfam" id="PF02368">
    <property type="entry name" value="Big_2"/>
    <property type="match status" value="3"/>
</dbReference>
<keyword evidence="1" id="KW-0812">Transmembrane</keyword>
<dbReference type="Gene3D" id="2.60.40.1080">
    <property type="match status" value="3"/>
</dbReference>
<proteinExistence type="predicted"/>
<organism evidence="4 5">
    <name type="scientific">Faecalibacterium prausnitzii</name>
    <dbReference type="NCBI Taxonomy" id="853"/>
    <lineage>
        <taxon>Bacteria</taxon>
        <taxon>Bacillati</taxon>
        <taxon>Bacillota</taxon>
        <taxon>Clostridia</taxon>
        <taxon>Eubacteriales</taxon>
        <taxon>Oscillospiraceae</taxon>
        <taxon>Faecalibacterium</taxon>
    </lineage>
</organism>
<gene>
    <name evidence="4" type="ORF">CRH10_03085</name>
</gene>
<dbReference type="InterPro" id="IPR008964">
    <property type="entry name" value="Invasin/intimin_cell_adhesion"/>
</dbReference>
<reference evidence="4 5" key="1">
    <citation type="submission" date="2017-10" db="EMBL/GenBank/DDBJ databases">
        <title>Complete Genome Sequence of Faecalibacterium prausnitzii isolated from the gut of healthy adult Indian.</title>
        <authorList>
            <person name="Bag S."/>
            <person name="Ghosh T.S."/>
            <person name="Das B."/>
        </authorList>
    </citation>
    <scope>NUCLEOTIDE SEQUENCE [LARGE SCALE GENOMIC DNA]</scope>
    <source>
        <strain evidence="4 5">Indica</strain>
    </source>
</reference>
<dbReference type="SMART" id="SM00635">
    <property type="entry name" value="BID_2"/>
    <property type="match status" value="3"/>
</dbReference>
<feature type="domain" description="BIG2" evidence="3">
    <location>
        <begin position="51"/>
        <end position="129"/>
    </location>
</feature>
<feature type="domain" description="BIG2" evidence="3">
    <location>
        <begin position="137"/>
        <end position="215"/>
    </location>
</feature>
<dbReference type="RefSeq" id="WP_098922770.1">
    <property type="nucleotide sequence ID" value="NZ_CP023819.1"/>
</dbReference>
<evidence type="ECO:0000313" key="5">
    <source>
        <dbReference type="Proteomes" id="UP000223709"/>
    </source>
</evidence>
<evidence type="ECO:0000256" key="1">
    <source>
        <dbReference type="SAM" id="Phobius"/>
    </source>
</evidence>
<dbReference type="AlphaFoldDB" id="A0A291T8A0"/>
<feature type="transmembrane region" description="Helical" evidence="1">
    <location>
        <begin position="473"/>
        <end position="493"/>
    </location>
</feature>
<dbReference type="PROSITE" id="PS51257">
    <property type="entry name" value="PROKAR_LIPOPROTEIN"/>
    <property type="match status" value="1"/>
</dbReference>
<accession>A0A291T8A0</accession>
<feature type="chain" id="PRO_5012494007" description="BIG2 domain-containing protein" evidence="2">
    <location>
        <begin position="29"/>
        <end position="500"/>
    </location>
</feature>
<keyword evidence="2" id="KW-0732">Signal</keyword>
<name>A0A291T8A0_9FIRM</name>
<evidence type="ECO:0000313" key="4">
    <source>
        <dbReference type="EMBL" id="ATL89366.1"/>
    </source>
</evidence>
<dbReference type="SUPFAM" id="SSF49373">
    <property type="entry name" value="Invasin/intimin cell-adhesion fragments"/>
    <property type="match status" value="3"/>
</dbReference>
<dbReference type="Proteomes" id="UP000223709">
    <property type="component" value="Chromosome"/>
</dbReference>
<feature type="signal peptide" evidence="2">
    <location>
        <begin position="1"/>
        <end position="28"/>
    </location>
</feature>
<protein>
    <recommendedName>
        <fullName evidence="3">BIG2 domain-containing protein</fullName>
    </recommendedName>
</protein>
<keyword evidence="1" id="KW-0472">Membrane</keyword>